<dbReference type="EMBL" id="JAQIZT010000002">
    <property type="protein sequence ID" value="KAJ7006663.1"/>
    <property type="molecule type" value="Genomic_DNA"/>
</dbReference>
<evidence type="ECO:0000313" key="2">
    <source>
        <dbReference type="EMBL" id="KAJ7006663.1"/>
    </source>
</evidence>
<keyword evidence="3" id="KW-1185">Reference proteome</keyword>
<sequence>MHFLACQIAPLPVRSACYLLTFFFPSMAAILAAYFPPVYNGLCPVFRVSGFGCLL</sequence>
<feature type="transmembrane region" description="Helical" evidence="1">
    <location>
        <begin position="16"/>
        <end position="35"/>
    </location>
</feature>
<reference evidence="2" key="1">
    <citation type="journal article" date="2023" name="Mol. Ecol. Resour.">
        <title>Chromosome-level genome assembly of a triploid poplar Populus alba 'Berolinensis'.</title>
        <authorList>
            <person name="Chen S."/>
            <person name="Yu Y."/>
            <person name="Wang X."/>
            <person name="Wang S."/>
            <person name="Zhang T."/>
            <person name="Zhou Y."/>
            <person name="He R."/>
            <person name="Meng N."/>
            <person name="Wang Y."/>
            <person name="Liu W."/>
            <person name="Liu Z."/>
            <person name="Liu J."/>
            <person name="Guo Q."/>
            <person name="Huang H."/>
            <person name="Sederoff R.R."/>
            <person name="Wang G."/>
            <person name="Qu G."/>
            <person name="Chen S."/>
        </authorList>
    </citation>
    <scope>NUCLEOTIDE SEQUENCE</scope>
    <source>
        <strain evidence="2">SC-2020</strain>
    </source>
</reference>
<accession>A0AAD6RD90</accession>
<gene>
    <name evidence="2" type="ORF">NC653_005885</name>
</gene>
<keyword evidence="1" id="KW-0812">Transmembrane</keyword>
<protein>
    <submittedName>
        <fullName evidence="2">Uncharacterized protein</fullName>
    </submittedName>
</protein>
<keyword evidence="1" id="KW-0472">Membrane</keyword>
<keyword evidence="1" id="KW-1133">Transmembrane helix</keyword>
<comment type="caution">
    <text evidence="2">The sequence shown here is derived from an EMBL/GenBank/DDBJ whole genome shotgun (WGS) entry which is preliminary data.</text>
</comment>
<evidence type="ECO:0000256" key="1">
    <source>
        <dbReference type="SAM" id="Phobius"/>
    </source>
</evidence>
<dbReference type="AlphaFoldDB" id="A0AAD6RD90"/>
<name>A0AAD6RD90_9ROSI</name>
<evidence type="ECO:0000313" key="3">
    <source>
        <dbReference type="Proteomes" id="UP001164929"/>
    </source>
</evidence>
<proteinExistence type="predicted"/>
<dbReference type="Proteomes" id="UP001164929">
    <property type="component" value="Chromosome 2"/>
</dbReference>
<organism evidence="2 3">
    <name type="scientific">Populus alba x Populus x berolinensis</name>
    <dbReference type="NCBI Taxonomy" id="444605"/>
    <lineage>
        <taxon>Eukaryota</taxon>
        <taxon>Viridiplantae</taxon>
        <taxon>Streptophyta</taxon>
        <taxon>Embryophyta</taxon>
        <taxon>Tracheophyta</taxon>
        <taxon>Spermatophyta</taxon>
        <taxon>Magnoliopsida</taxon>
        <taxon>eudicotyledons</taxon>
        <taxon>Gunneridae</taxon>
        <taxon>Pentapetalae</taxon>
        <taxon>rosids</taxon>
        <taxon>fabids</taxon>
        <taxon>Malpighiales</taxon>
        <taxon>Salicaceae</taxon>
        <taxon>Saliceae</taxon>
        <taxon>Populus</taxon>
    </lineage>
</organism>